<sequence length="114" mass="12296">MNKFLVVGLTFGISTIGLFAGSEVQASETSKSHSLNQINSSSITTGTYVVQKVRETGGKIYMEAFPKGIFIPENQPKSIAGTFEKSQFVGLEKLRVGSEVSLVVSVYGVKIYVL</sequence>
<evidence type="ECO:0000313" key="2">
    <source>
        <dbReference type="Proteomes" id="UP000224044"/>
    </source>
</evidence>
<dbReference type="AlphaFoldDB" id="A0AAP8F295"/>
<gene>
    <name evidence="1" type="ORF">COF62_16335</name>
</gene>
<dbReference type="EMBL" id="NUSY01000023">
    <property type="protein sequence ID" value="PHE11415.1"/>
    <property type="molecule type" value="Genomic_DNA"/>
</dbReference>
<evidence type="ECO:0000313" key="1">
    <source>
        <dbReference type="EMBL" id="PHE11415.1"/>
    </source>
</evidence>
<comment type="caution">
    <text evidence="1">The sequence shown here is derived from an EMBL/GenBank/DDBJ whole genome shotgun (WGS) entry which is preliminary data.</text>
</comment>
<dbReference type="Proteomes" id="UP000224044">
    <property type="component" value="Unassembled WGS sequence"/>
</dbReference>
<dbReference type="RefSeq" id="WP_097882642.1">
    <property type="nucleotide sequence ID" value="NZ_JBALNA010000159.1"/>
</dbReference>
<protein>
    <submittedName>
        <fullName evidence="1">Uncharacterized protein</fullName>
    </submittedName>
</protein>
<organism evidence="1 2">
    <name type="scientific">Bacillus toyonensis</name>
    <dbReference type="NCBI Taxonomy" id="155322"/>
    <lineage>
        <taxon>Bacteria</taxon>
        <taxon>Bacillati</taxon>
        <taxon>Bacillota</taxon>
        <taxon>Bacilli</taxon>
        <taxon>Bacillales</taxon>
        <taxon>Bacillaceae</taxon>
        <taxon>Bacillus</taxon>
        <taxon>Bacillus cereus group</taxon>
    </lineage>
</organism>
<proteinExistence type="predicted"/>
<name>A0AAP8F295_9BACI</name>
<accession>A0AAP8F295</accession>
<reference evidence="1 2" key="1">
    <citation type="submission" date="2017-09" db="EMBL/GenBank/DDBJ databases">
        <title>Large-scale bioinformatics analysis of Bacillus genomes uncovers conserved roles of natural products in bacterial physiology.</title>
        <authorList>
            <consortium name="Agbiome Team Llc"/>
            <person name="Bleich R.M."/>
            <person name="Grubbs K.J."/>
            <person name="Santa Maria K.C."/>
            <person name="Allen S.E."/>
            <person name="Farag S."/>
            <person name="Shank E.A."/>
            <person name="Bowers A."/>
        </authorList>
    </citation>
    <scope>NUCLEOTIDE SEQUENCE [LARGE SCALE GENOMIC DNA]</scope>
    <source>
        <strain evidence="1 2">AFS042148</strain>
    </source>
</reference>